<gene>
    <name evidence="1" type="ORF">IX83_07825</name>
</gene>
<dbReference type="RefSeq" id="WP_038500974.1">
    <property type="nucleotide sequence ID" value="NZ_AFWK01000092.1"/>
</dbReference>
<dbReference type="EMBL" id="CP009238">
    <property type="protein sequence ID" value="AIL33215.1"/>
    <property type="molecule type" value="Genomic_DNA"/>
</dbReference>
<reference evidence="1 2" key="1">
    <citation type="journal article" date="2014" name="BMC Genomics">
        <title>A genomic perspective on a new bacterial genus and species from the Alcaligenaceae family, Basilea psittacipulmonis.</title>
        <authorList>
            <person name="Whiteson K.L."/>
            <person name="Hernandez D."/>
            <person name="Lazarevic V."/>
            <person name="Gaia N."/>
            <person name="Farinelli L."/>
            <person name="Francois P."/>
            <person name="Pilo P."/>
            <person name="Frey J."/>
            <person name="Schrenzel J."/>
        </authorList>
    </citation>
    <scope>NUCLEOTIDE SEQUENCE [LARGE SCALE GENOMIC DNA]</scope>
    <source>
        <strain evidence="1 2">DSM 24701</strain>
    </source>
</reference>
<accession>A0A077DEE5</accession>
<dbReference type="eggNOG" id="ENOG502ZVF8">
    <property type="taxonomic scope" value="Bacteria"/>
</dbReference>
<sequence length="325" mass="37918">MSNTYTLSKRDWLSIDIAYGSLLNYEIKGNDLDIVIRHAVLPYEPNDDRYKCDGRDWVKIKFKECSYIQLLIMYATQDEINHGCHLIRIGQLNEEKDKYLTFSPGVRVVGEEYGSPAGTSLDVACKEVELEFLYEENKRIRKIEDLIGNEGQLPVSPQPVPSFSKEEWERLHGNDDELLVYFLDNDELQIIMKPANHRKILKETNASQDKEWVKIKFKKLSYLKLKYSYGRYADEVIFDVLERGEIKENDEVKYYSGVMDVLNQRYDVPTYFFLALVCESIEASSIPQNLSEIGECFYSCCIKHDVGLAENYKWLGRMDKWTPES</sequence>
<organism evidence="1 2">
    <name type="scientific">Basilea psittacipulmonis DSM 24701</name>
    <dbReference type="NCBI Taxonomy" id="1072685"/>
    <lineage>
        <taxon>Bacteria</taxon>
        <taxon>Pseudomonadati</taxon>
        <taxon>Pseudomonadota</taxon>
        <taxon>Betaproteobacteria</taxon>
        <taxon>Burkholderiales</taxon>
        <taxon>Alcaligenaceae</taxon>
        <taxon>Basilea</taxon>
    </lineage>
</organism>
<dbReference type="AlphaFoldDB" id="A0A077DEE5"/>
<proteinExistence type="predicted"/>
<evidence type="ECO:0000313" key="2">
    <source>
        <dbReference type="Proteomes" id="UP000028945"/>
    </source>
</evidence>
<evidence type="ECO:0000313" key="1">
    <source>
        <dbReference type="EMBL" id="AIL33215.1"/>
    </source>
</evidence>
<name>A0A077DEE5_9BURK</name>
<dbReference type="STRING" id="1072685.IX83_07825"/>
<keyword evidence="2" id="KW-1185">Reference proteome</keyword>
<protein>
    <submittedName>
        <fullName evidence="1">Uncharacterized protein</fullName>
    </submittedName>
</protein>
<dbReference type="HOGENOM" id="CLU_854340_0_0_4"/>
<dbReference type="KEGG" id="bpsi:IX83_07825"/>
<dbReference type="Proteomes" id="UP000028945">
    <property type="component" value="Chromosome"/>
</dbReference>